<accession>A0A4U0W7P4</accession>
<dbReference type="OrthoDB" id="3918022at2759"/>
<feature type="region of interest" description="Disordered" evidence="1">
    <location>
        <begin position="109"/>
        <end position="139"/>
    </location>
</feature>
<protein>
    <submittedName>
        <fullName evidence="2">Uncharacterized protein</fullName>
    </submittedName>
</protein>
<sequence>MASRTSTTNTRPMTTFSGIFNPAMFSAAPTTAPQTEHQPFLMSGALPATADSTPQTIPWSPSYVSPTPISSRPTSVHKQLRRSKRTAAKQWAKRVARTLRNAISFGKKRSTETASFNHRSSTRSRLSVRRSKRMTGSFLPSTTASQDFAYQLPAVGGSATDVRSSVSIPSVLKTTPSGNRYTLHEHKGPGSEPAPTRRSVLITHPATSAVMPEPPTPTSFTTVGSNDSWDEGDERHFSSSSSGGVSDCASSLDLTGQVNPRNMFAVSFLGTQVEGSAEAYQAFINN</sequence>
<feature type="compositionally biased region" description="Basic residues" evidence="1">
    <location>
        <begin position="120"/>
        <end position="133"/>
    </location>
</feature>
<evidence type="ECO:0000313" key="3">
    <source>
        <dbReference type="Proteomes" id="UP000309340"/>
    </source>
</evidence>
<dbReference type="EMBL" id="NAJQ01001501">
    <property type="protein sequence ID" value="TKA58143.1"/>
    <property type="molecule type" value="Genomic_DNA"/>
</dbReference>
<dbReference type="AlphaFoldDB" id="A0A4U0W7P4"/>
<dbReference type="Proteomes" id="UP000309340">
    <property type="component" value="Unassembled WGS sequence"/>
</dbReference>
<keyword evidence="3" id="KW-1185">Reference proteome</keyword>
<name>A0A4U0W7P4_9PEZI</name>
<evidence type="ECO:0000256" key="1">
    <source>
        <dbReference type="SAM" id="MobiDB-lite"/>
    </source>
</evidence>
<reference evidence="2 3" key="1">
    <citation type="submission" date="2017-03" db="EMBL/GenBank/DDBJ databases">
        <title>Genomes of endolithic fungi from Antarctica.</title>
        <authorList>
            <person name="Coleine C."/>
            <person name="Masonjones S."/>
            <person name="Stajich J.E."/>
        </authorList>
    </citation>
    <scope>NUCLEOTIDE SEQUENCE [LARGE SCALE GENOMIC DNA]</scope>
    <source>
        <strain evidence="2 3">CCFEE 5184</strain>
    </source>
</reference>
<comment type="caution">
    <text evidence="2">The sequence shown here is derived from an EMBL/GenBank/DDBJ whole genome shotgun (WGS) entry which is preliminary data.</text>
</comment>
<gene>
    <name evidence="2" type="ORF">B0A55_12688</name>
</gene>
<feature type="region of interest" description="Disordered" evidence="1">
    <location>
        <begin position="226"/>
        <end position="246"/>
    </location>
</feature>
<feature type="non-terminal residue" evidence="2">
    <location>
        <position position="286"/>
    </location>
</feature>
<feature type="region of interest" description="Disordered" evidence="1">
    <location>
        <begin position="177"/>
        <end position="196"/>
    </location>
</feature>
<proteinExistence type="predicted"/>
<evidence type="ECO:0000313" key="2">
    <source>
        <dbReference type="EMBL" id="TKA58143.1"/>
    </source>
</evidence>
<organism evidence="2 3">
    <name type="scientific">Friedmanniomyces simplex</name>
    <dbReference type="NCBI Taxonomy" id="329884"/>
    <lineage>
        <taxon>Eukaryota</taxon>
        <taxon>Fungi</taxon>
        <taxon>Dikarya</taxon>
        <taxon>Ascomycota</taxon>
        <taxon>Pezizomycotina</taxon>
        <taxon>Dothideomycetes</taxon>
        <taxon>Dothideomycetidae</taxon>
        <taxon>Mycosphaerellales</taxon>
        <taxon>Teratosphaeriaceae</taxon>
        <taxon>Friedmanniomyces</taxon>
    </lineage>
</organism>